<organism evidence="1 2">
    <name type="scientific">Pseudobacter ginsenosidimutans</name>
    <dbReference type="NCBI Taxonomy" id="661488"/>
    <lineage>
        <taxon>Bacteria</taxon>
        <taxon>Pseudomonadati</taxon>
        <taxon>Bacteroidota</taxon>
        <taxon>Chitinophagia</taxon>
        <taxon>Chitinophagales</taxon>
        <taxon>Chitinophagaceae</taxon>
        <taxon>Pseudobacter</taxon>
    </lineage>
</organism>
<accession>A0A4Q7N4P9</accession>
<dbReference type="PANTHER" id="PTHR38733:SF1">
    <property type="entry name" value="TYPE IV METHYL-DIRECTED RESTRICTION ENZYME ECOKMCRBC"/>
    <property type="match status" value="1"/>
</dbReference>
<proteinExistence type="predicted"/>
<dbReference type="Proteomes" id="UP000293874">
    <property type="component" value="Unassembled WGS sequence"/>
</dbReference>
<comment type="caution">
    <text evidence="1">The sequence shown here is derived from an EMBL/GenBank/DDBJ whole genome shotgun (WGS) entry which is preliminary data.</text>
</comment>
<evidence type="ECO:0000313" key="2">
    <source>
        <dbReference type="Proteomes" id="UP000293874"/>
    </source>
</evidence>
<dbReference type="Pfam" id="PF10117">
    <property type="entry name" value="McrBC"/>
    <property type="match status" value="1"/>
</dbReference>
<dbReference type="EMBL" id="SGXA01000001">
    <property type="protein sequence ID" value="RZS75994.1"/>
    <property type="molecule type" value="Genomic_DNA"/>
</dbReference>
<dbReference type="RefSeq" id="WP_130540320.1">
    <property type="nucleotide sequence ID" value="NZ_CP042431.1"/>
</dbReference>
<name>A0A4Q7N4P9_9BACT</name>
<dbReference type="PANTHER" id="PTHR38733">
    <property type="entry name" value="PROTEIN MCRC"/>
    <property type="match status" value="1"/>
</dbReference>
<gene>
    <name evidence="1" type="ORF">EV199_1870</name>
</gene>
<dbReference type="OrthoDB" id="307209at2"/>
<dbReference type="InterPro" id="IPR019292">
    <property type="entry name" value="McrC"/>
</dbReference>
<protein>
    <submittedName>
        <fullName evidence="1">5-methylcytosine-specific restriction enzyme subunit McrC</fullName>
    </submittedName>
</protein>
<dbReference type="AlphaFoldDB" id="A0A4Q7N4P9"/>
<keyword evidence="2" id="KW-1185">Reference proteome</keyword>
<sequence length="427" mass="49346">MTKPSVHISVFEHEILQLGQIINGITFQADTLQALENYYGKEGVPYYSLIKNGVRFNEHVGVIQIGNTLIEVLPKADKADRSVTKWRNLLIGMLRTSGIIDIYSTSSSNLRIKSNTILDLYFELFVTEIESMLHLGLIKKYNHKQGNVSALKGRLLFAKQIQHNLIHQERFFVKHTAYNVQHLLNQILYKTICLLKQINTNSVLQSRIGALLLSFPEMADIKVTESTFAKLEFSRKNQFYKKAIEISKHLLLQYHPDVSRGRNHVLALMFDMNNLWEQFVYVSLRKHKINGTTITAQHTVNFWKPEKGSSSNIRPDILIKNLEGTNIVIDTKWKNLNGLHPSSEDLRQMYAYHEFLGASKVALIYPGSVSHKSSGHFHRTPSYDKMDKECSVIFIHVPYDEYSEQILTIRTWQNCIHEYLINWIQSK</sequence>
<evidence type="ECO:0000313" key="1">
    <source>
        <dbReference type="EMBL" id="RZS75994.1"/>
    </source>
</evidence>
<reference evidence="1 2" key="1">
    <citation type="submission" date="2019-02" db="EMBL/GenBank/DDBJ databases">
        <title>Genomic Encyclopedia of Type Strains, Phase IV (KMG-IV): sequencing the most valuable type-strain genomes for metagenomic binning, comparative biology and taxonomic classification.</title>
        <authorList>
            <person name="Goeker M."/>
        </authorList>
    </citation>
    <scope>NUCLEOTIDE SEQUENCE [LARGE SCALE GENOMIC DNA]</scope>
    <source>
        <strain evidence="1 2">DSM 18116</strain>
    </source>
</reference>